<dbReference type="NCBIfam" id="TIGR01981">
    <property type="entry name" value="sufD"/>
    <property type="match status" value="1"/>
</dbReference>
<dbReference type="PANTHER" id="PTHR43575:SF1">
    <property type="entry name" value="PROTEIN ABCI7, CHLOROPLASTIC"/>
    <property type="match status" value="1"/>
</dbReference>
<sequence>MSALLESLTQPQNPLSSETRLQAIRNAGLPGRREEAWRTTALRAYERRSFAAATTPSVDAADIAHIPAPRVVFANGHYVAELSDLKGSEGQLSIAVGPGNNAYQIESSPARFLEDIVEAQNGQGLNVTVLAGKTAHLHWVNLAQSAEADVVWHAQHHVQVMEGAKLCLIEHHVGNAGASHLSNSVCTLRLDANAQCEHLRVQTLGAAMLSFTSTHASLERGAHYRRLDLEFGAALARHVLDVELRGEDAFCEAHGVAVASDKQHLDTRLNVSHIGKNARCDLRWRGIANGRSRIITHGGIRIRQGADGSDAAFNSRNILLSNTATVESQPVLEIHADEVKAAHGSTVGQLDSNALFYLRARGIPEEKARAILTRAFGNEVIDLIEDSVLAEAANAALATAMREKTL</sequence>
<gene>
    <name evidence="2" type="primary">sufD</name>
    <name evidence="2" type="ORF">H8L67_08295</name>
</gene>
<dbReference type="RefSeq" id="WP_220379369.1">
    <property type="nucleotide sequence ID" value="NZ_CP080544.1"/>
</dbReference>
<dbReference type="Proteomes" id="UP000824755">
    <property type="component" value="Chromosome"/>
</dbReference>
<feature type="domain" description="SUF system FeS cluster assembly SufBD core" evidence="1">
    <location>
        <begin position="148"/>
        <end position="376"/>
    </location>
</feature>
<dbReference type="InterPro" id="IPR037284">
    <property type="entry name" value="SUF_FeS_clus_asmbl_SufBD_sf"/>
</dbReference>
<keyword evidence="3" id="KW-1185">Reference proteome</keyword>
<dbReference type="InterPro" id="IPR055346">
    <property type="entry name" value="Fe-S_cluster_assembly_SufBD"/>
</dbReference>
<protein>
    <submittedName>
        <fullName evidence="2">Fe-S cluster assembly protein SufD</fullName>
    </submittedName>
</protein>
<dbReference type="EMBL" id="CP080544">
    <property type="protein sequence ID" value="QYR52584.1"/>
    <property type="molecule type" value="Genomic_DNA"/>
</dbReference>
<proteinExistence type="predicted"/>
<dbReference type="PANTHER" id="PTHR43575">
    <property type="entry name" value="PROTEIN ABCI7, CHLOROPLASTIC"/>
    <property type="match status" value="1"/>
</dbReference>
<evidence type="ECO:0000313" key="2">
    <source>
        <dbReference type="EMBL" id="QYR52584.1"/>
    </source>
</evidence>
<dbReference type="InterPro" id="IPR000825">
    <property type="entry name" value="SUF_FeS_clus_asmbl_SufBD_core"/>
</dbReference>
<name>A0ABX8WQ78_9GAMM</name>
<accession>A0ABX8WQ78</accession>
<dbReference type="InterPro" id="IPR011542">
    <property type="entry name" value="SUF_FeS_clus_asmbl_SufD"/>
</dbReference>
<organism evidence="2 3">
    <name type="scientific">Lysobacter soyae</name>
    <dbReference type="NCBI Taxonomy" id="2764185"/>
    <lineage>
        <taxon>Bacteria</taxon>
        <taxon>Pseudomonadati</taxon>
        <taxon>Pseudomonadota</taxon>
        <taxon>Gammaproteobacteria</taxon>
        <taxon>Lysobacterales</taxon>
        <taxon>Lysobacteraceae</taxon>
        <taxon>Lysobacter</taxon>
    </lineage>
</organism>
<dbReference type="Pfam" id="PF01458">
    <property type="entry name" value="SUFBD_core"/>
    <property type="match status" value="1"/>
</dbReference>
<dbReference type="SUPFAM" id="SSF101960">
    <property type="entry name" value="Stabilizer of iron transporter SufD"/>
    <property type="match status" value="1"/>
</dbReference>
<evidence type="ECO:0000259" key="1">
    <source>
        <dbReference type="Pfam" id="PF01458"/>
    </source>
</evidence>
<evidence type="ECO:0000313" key="3">
    <source>
        <dbReference type="Proteomes" id="UP000824755"/>
    </source>
</evidence>
<reference evidence="2 3" key="1">
    <citation type="submission" date="2021-08" db="EMBL/GenBank/DDBJ databases">
        <title>Lysobacter sp. strain CJ11 Genome sequencing and assembly.</title>
        <authorList>
            <person name="Kim I."/>
        </authorList>
    </citation>
    <scope>NUCLEOTIDE SEQUENCE [LARGE SCALE GENOMIC DNA]</scope>
    <source>
        <strain evidence="2 3">CJ11</strain>
    </source>
</reference>